<gene>
    <name evidence="2" type="ORF">E4O92_22120</name>
    <name evidence="3" type="ORF">E4O92_22195</name>
</gene>
<dbReference type="CDD" id="cd05269">
    <property type="entry name" value="TMR_SDR_a"/>
    <property type="match status" value="1"/>
</dbReference>
<feature type="domain" description="NmrA-like" evidence="1">
    <location>
        <begin position="2"/>
        <end position="246"/>
    </location>
</feature>
<accession>A0A4Y9SN90</accession>
<dbReference type="InterPro" id="IPR051604">
    <property type="entry name" value="Ergot_Alk_Oxidoreductase"/>
</dbReference>
<organism evidence="3 4">
    <name type="scientific">Massilia horti</name>
    <dbReference type="NCBI Taxonomy" id="2562153"/>
    <lineage>
        <taxon>Bacteria</taxon>
        <taxon>Pseudomonadati</taxon>
        <taxon>Pseudomonadota</taxon>
        <taxon>Betaproteobacteria</taxon>
        <taxon>Burkholderiales</taxon>
        <taxon>Oxalobacteraceae</taxon>
        <taxon>Telluria group</taxon>
        <taxon>Massilia</taxon>
    </lineage>
</organism>
<dbReference type="OrthoDB" id="9798669at2"/>
<evidence type="ECO:0000259" key="1">
    <source>
        <dbReference type="Pfam" id="PF05368"/>
    </source>
</evidence>
<comment type="caution">
    <text evidence="3">The sequence shown here is derived from an EMBL/GenBank/DDBJ whole genome shotgun (WGS) entry which is preliminary data.</text>
</comment>
<dbReference type="RefSeq" id="WP_135191835.1">
    <property type="nucleotide sequence ID" value="NZ_SPUM01000141.1"/>
</dbReference>
<proteinExistence type="predicted"/>
<dbReference type="Gene3D" id="3.90.25.10">
    <property type="entry name" value="UDP-galactose 4-epimerase, domain 1"/>
    <property type="match status" value="1"/>
</dbReference>
<evidence type="ECO:0000313" key="2">
    <source>
        <dbReference type="EMBL" id="TFW28115.1"/>
    </source>
</evidence>
<dbReference type="PANTHER" id="PTHR43162">
    <property type="match status" value="1"/>
</dbReference>
<evidence type="ECO:0000313" key="3">
    <source>
        <dbReference type="EMBL" id="TFW28130.1"/>
    </source>
</evidence>
<dbReference type="InterPro" id="IPR036291">
    <property type="entry name" value="NAD(P)-bd_dom_sf"/>
</dbReference>
<dbReference type="AlphaFoldDB" id="A0A4Y9SN90"/>
<protein>
    <submittedName>
        <fullName evidence="3">SDR family oxidoreductase</fullName>
    </submittedName>
</protein>
<dbReference type="PANTHER" id="PTHR43162:SF1">
    <property type="entry name" value="PRESTALK A DIFFERENTIATION PROTEIN A"/>
    <property type="match status" value="1"/>
</dbReference>
<dbReference type="Gene3D" id="3.40.50.720">
    <property type="entry name" value="NAD(P)-binding Rossmann-like Domain"/>
    <property type="match status" value="1"/>
</dbReference>
<dbReference type="EMBL" id="SPUM01000141">
    <property type="protein sequence ID" value="TFW28130.1"/>
    <property type="molecule type" value="Genomic_DNA"/>
</dbReference>
<reference evidence="3 4" key="1">
    <citation type="submission" date="2019-03" db="EMBL/GenBank/DDBJ databases">
        <title>Draft genome of Massilia hortus sp. nov., a novel bacterial species of the Oxalobacteraceae family.</title>
        <authorList>
            <person name="Peta V."/>
            <person name="Raths R."/>
            <person name="Bucking H."/>
        </authorList>
    </citation>
    <scope>NUCLEOTIDE SEQUENCE [LARGE SCALE GENOMIC DNA]</scope>
    <source>
        <strain evidence="3 4">ONC3</strain>
    </source>
</reference>
<dbReference type="InterPro" id="IPR008030">
    <property type="entry name" value="NmrA-like"/>
</dbReference>
<evidence type="ECO:0000313" key="4">
    <source>
        <dbReference type="Proteomes" id="UP000297258"/>
    </source>
</evidence>
<dbReference type="EMBL" id="SPUM01000141">
    <property type="protein sequence ID" value="TFW28115.1"/>
    <property type="molecule type" value="Genomic_DNA"/>
</dbReference>
<keyword evidence="4" id="KW-1185">Reference proteome</keyword>
<name>A0A4Y9SN90_9BURK</name>
<sequence>MILLTGATGTIGRAAMHALHTAGVPFKVAVRSGSRAAVKAETVRFDWDDLSSYQRAMEGVEHLFLLTPNSERQVGYVLQAIATAKRAGVKHIVRLSVMGADADPGIILERQHFAAEREVKASGIAWTILRPTFFMDNLINYYGVVPTRDSTVYLPNGDGKAAWADPADIGEVVAKVLTHDGYAGKVYELTGPDPLSTAEALQVMSEELGHKYTYVNVTEEAARKAQEDSGMPAWLVDALMELHSLVRLHHASTLADGVQQVLGRPPHALREWAARLRLQTAGSA</sequence>
<dbReference type="Proteomes" id="UP000297258">
    <property type="component" value="Unassembled WGS sequence"/>
</dbReference>
<dbReference type="SUPFAM" id="SSF51735">
    <property type="entry name" value="NAD(P)-binding Rossmann-fold domains"/>
    <property type="match status" value="1"/>
</dbReference>
<dbReference type="Pfam" id="PF05368">
    <property type="entry name" value="NmrA"/>
    <property type="match status" value="1"/>
</dbReference>